<dbReference type="InterPro" id="IPR027417">
    <property type="entry name" value="P-loop_NTPase"/>
</dbReference>
<organism evidence="2 3">
    <name type="scientific">Actinomadura meridiana</name>
    <dbReference type="NCBI Taxonomy" id="559626"/>
    <lineage>
        <taxon>Bacteria</taxon>
        <taxon>Bacillati</taxon>
        <taxon>Actinomycetota</taxon>
        <taxon>Actinomycetes</taxon>
        <taxon>Streptosporangiales</taxon>
        <taxon>Thermomonosporaceae</taxon>
        <taxon>Actinomadura</taxon>
    </lineage>
</organism>
<evidence type="ECO:0000259" key="1">
    <source>
        <dbReference type="Pfam" id="PF13521"/>
    </source>
</evidence>
<accession>A0ABP8CAU5</accession>
<feature type="domain" description="NadR/Ttd14 AAA" evidence="1">
    <location>
        <begin position="26"/>
        <end position="184"/>
    </location>
</feature>
<reference evidence="3" key="1">
    <citation type="journal article" date="2019" name="Int. J. Syst. Evol. Microbiol.">
        <title>The Global Catalogue of Microorganisms (GCM) 10K type strain sequencing project: providing services to taxonomists for standard genome sequencing and annotation.</title>
        <authorList>
            <consortium name="The Broad Institute Genomics Platform"/>
            <consortium name="The Broad Institute Genome Sequencing Center for Infectious Disease"/>
            <person name="Wu L."/>
            <person name="Ma J."/>
        </authorList>
    </citation>
    <scope>NUCLEOTIDE SEQUENCE [LARGE SCALE GENOMIC DNA]</scope>
    <source>
        <strain evidence="3">JCM 17440</strain>
    </source>
</reference>
<dbReference type="SUPFAM" id="SSF52540">
    <property type="entry name" value="P-loop containing nucleoside triphosphate hydrolases"/>
    <property type="match status" value="1"/>
</dbReference>
<protein>
    <submittedName>
        <fullName evidence="2">AAA family ATPase</fullName>
    </submittedName>
</protein>
<dbReference type="Pfam" id="PF13521">
    <property type="entry name" value="AAA_28"/>
    <property type="match status" value="1"/>
</dbReference>
<evidence type="ECO:0000313" key="3">
    <source>
        <dbReference type="Proteomes" id="UP001501710"/>
    </source>
</evidence>
<sequence length="201" mass="23102">MEAWTRNEDALMSLDQLLNPNTAPRRYVVTGGPSAGKETVITELHERGIPCSESEAAREIYREHRNRLGRHLRVGDRHAYSRDVLAAFIKEYCDHKAGLRFYNRGIPDGYGWDAFFGLGPYPELEEASRIYRYDAVFVLDPLDDFDSEDDLVWAKEREIRRVHELITQGYCDAGYRPIFVPADEPARRVDFILAQLPVPTA</sequence>
<proteinExistence type="predicted"/>
<dbReference type="Proteomes" id="UP001501710">
    <property type="component" value="Unassembled WGS sequence"/>
</dbReference>
<keyword evidence="3" id="KW-1185">Reference proteome</keyword>
<gene>
    <name evidence="2" type="ORF">GCM10022254_47260</name>
</gene>
<dbReference type="InterPro" id="IPR038727">
    <property type="entry name" value="NadR/Ttd14_AAA_dom"/>
</dbReference>
<name>A0ABP8CAU5_9ACTN</name>
<evidence type="ECO:0000313" key="2">
    <source>
        <dbReference type="EMBL" id="GAA4236776.1"/>
    </source>
</evidence>
<dbReference type="EMBL" id="BAABAS010000015">
    <property type="protein sequence ID" value="GAA4236776.1"/>
    <property type="molecule type" value="Genomic_DNA"/>
</dbReference>
<comment type="caution">
    <text evidence="2">The sequence shown here is derived from an EMBL/GenBank/DDBJ whole genome shotgun (WGS) entry which is preliminary data.</text>
</comment>
<dbReference type="Gene3D" id="3.40.50.300">
    <property type="entry name" value="P-loop containing nucleotide triphosphate hydrolases"/>
    <property type="match status" value="1"/>
</dbReference>